<dbReference type="Proteomes" id="UP000784294">
    <property type="component" value="Unassembled WGS sequence"/>
</dbReference>
<proteinExistence type="predicted"/>
<comment type="caution">
    <text evidence="1">The sequence shown here is derived from an EMBL/GenBank/DDBJ whole genome shotgun (WGS) entry which is preliminary data.</text>
</comment>
<gene>
    <name evidence="1" type="ORF">PXEA_LOCUS3750</name>
</gene>
<dbReference type="AlphaFoldDB" id="A0A3S5A2R7"/>
<reference evidence="1" key="1">
    <citation type="submission" date="2018-11" db="EMBL/GenBank/DDBJ databases">
        <authorList>
            <consortium name="Pathogen Informatics"/>
        </authorList>
    </citation>
    <scope>NUCLEOTIDE SEQUENCE</scope>
</reference>
<accession>A0A3S5A2R7</accession>
<sequence length="168" mass="18559">MSTSDPFCEYTFTQGLSTSKHGLAHVHAQQMTLRMRSRQAHAETPDSGTQELQLNLGPKALPITASVPSVACLSGRTPLLLEVKRGRAKFGFAITPRSILVPYPFPILHSRPRAITTADMFIIHKSCVLLANVPWRHPTCCWPCSPHLFDELYYGATDDAGEMSENVP</sequence>
<evidence type="ECO:0000313" key="1">
    <source>
        <dbReference type="EMBL" id="VEL10310.1"/>
    </source>
</evidence>
<keyword evidence="2" id="KW-1185">Reference proteome</keyword>
<evidence type="ECO:0000313" key="2">
    <source>
        <dbReference type="Proteomes" id="UP000784294"/>
    </source>
</evidence>
<name>A0A3S5A2R7_9PLAT</name>
<dbReference type="EMBL" id="CAAALY010008646">
    <property type="protein sequence ID" value="VEL10310.1"/>
    <property type="molecule type" value="Genomic_DNA"/>
</dbReference>
<organism evidence="1 2">
    <name type="scientific">Protopolystoma xenopodis</name>
    <dbReference type="NCBI Taxonomy" id="117903"/>
    <lineage>
        <taxon>Eukaryota</taxon>
        <taxon>Metazoa</taxon>
        <taxon>Spiralia</taxon>
        <taxon>Lophotrochozoa</taxon>
        <taxon>Platyhelminthes</taxon>
        <taxon>Monogenea</taxon>
        <taxon>Polyopisthocotylea</taxon>
        <taxon>Polystomatidea</taxon>
        <taxon>Polystomatidae</taxon>
        <taxon>Protopolystoma</taxon>
    </lineage>
</organism>
<protein>
    <submittedName>
        <fullName evidence="1">Uncharacterized protein</fullName>
    </submittedName>
</protein>